<feature type="compositionally biased region" description="Polar residues" evidence="1">
    <location>
        <begin position="133"/>
        <end position="144"/>
    </location>
</feature>
<feature type="region of interest" description="Disordered" evidence="1">
    <location>
        <begin position="54"/>
        <end position="87"/>
    </location>
</feature>
<evidence type="ECO:0000313" key="3">
    <source>
        <dbReference type="Proteomes" id="UP000054007"/>
    </source>
</evidence>
<gene>
    <name evidence="2" type="ORF">CYLTODRAFT_441331</name>
</gene>
<evidence type="ECO:0000256" key="1">
    <source>
        <dbReference type="SAM" id="MobiDB-lite"/>
    </source>
</evidence>
<evidence type="ECO:0008006" key="4">
    <source>
        <dbReference type="Google" id="ProtNLM"/>
    </source>
</evidence>
<proteinExistence type="predicted"/>
<sequence>MGRWTQYDEVDGFRLDGLERTAYDADTQTYIYTDPRNGQIYLGVPGSQFAVARKKSNDPAPDRPHAFADSRHPQLSPVGPSSFHDFLPAHTIASPSTLSSATAAPETRTTRWAEACRRTALPRLQSVLGGSKRSASQSIVSVPSNYHDDKSRSATVSSSHSSYPDEKRRTQSVSNANMPPSTNTFLIPRKPVPTRRPGSTIPDDTLGGKSEDRASKEDLSRR</sequence>
<keyword evidence="3" id="KW-1185">Reference proteome</keyword>
<feature type="compositionally biased region" description="Low complexity" evidence="1">
    <location>
        <begin position="153"/>
        <end position="162"/>
    </location>
</feature>
<dbReference type="OrthoDB" id="2107166at2759"/>
<evidence type="ECO:0000313" key="2">
    <source>
        <dbReference type="EMBL" id="KIY71381.1"/>
    </source>
</evidence>
<reference evidence="2 3" key="1">
    <citation type="journal article" date="2015" name="Fungal Genet. Biol.">
        <title>Evolution of novel wood decay mechanisms in Agaricales revealed by the genome sequences of Fistulina hepatica and Cylindrobasidium torrendii.</title>
        <authorList>
            <person name="Floudas D."/>
            <person name="Held B.W."/>
            <person name="Riley R."/>
            <person name="Nagy L.G."/>
            <person name="Koehler G."/>
            <person name="Ransdell A.S."/>
            <person name="Younus H."/>
            <person name="Chow J."/>
            <person name="Chiniquy J."/>
            <person name="Lipzen A."/>
            <person name="Tritt A."/>
            <person name="Sun H."/>
            <person name="Haridas S."/>
            <person name="LaButti K."/>
            <person name="Ohm R.A."/>
            <person name="Kues U."/>
            <person name="Blanchette R.A."/>
            <person name="Grigoriev I.V."/>
            <person name="Minto R.E."/>
            <person name="Hibbett D.S."/>
        </authorList>
    </citation>
    <scope>NUCLEOTIDE SEQUENCE [LARGE SCALE GENOMIC DNA]</scope>
    <source>
        <strain evidence="2 3">FP15055 ss-10</strain>
    </source>
</reference>
<protein>
    <recommendedName>
        <fullName evidence="4">Carbohydrate-binding module family 50 protein</fullName>
    </recommendedName>
</protein>
<dbReference type="EMBL" id="KN880455">
    <property type="protein sequence ID" value="KIY71381.1"/>
    <property type="molecule type" value="Genomic_DNA"/>
</dbReference>
<feature type="compositionally biased region" description="Basic and acidic residues" evidence="1">
    <location>
        <begin position="209"/>
        <end position="222"/>
    </location>
</feature>
<dbReference type="Proteomes" id="UP000054007">
    <property type="component" value="Unassembled WGS sequence"/>
</dbReference>
<dbReference type="AlphaFoldDB" id="A0A0D7BP64"/>
<feature type="compositionally biased region" description="Polar residues" evidence="1">
    <location>
        <begin position="171"/>
        <end position="185"/>
    </location>
</feature>
<feature type="region of interest" description="Disordered" evidence="1">
    <location>
        <begin position="127"/>
        <end position="222"/>
    </location>
</feature>
<organism evidence="2 3">
    <name type="scientific">Cylindrobasidium torrendii FP15055 ss-10</name>
    <dbReference type="NCBI Taxonomy" id="1314674"/>
    <lineage>
        <taxon>Eukaryota</taxon>
        <taxon>Fungi</taxon>
        <taxon>Dikarya</taxon>
        <taxon>Basidiomycota</taxon>
        <taxon>Agaricomycotina</taxon>
        <taxon>Agaricomycetes</taxon>
        <taxon>Agaricomycetidae</taxon>
        <taxon>Agaricales</taxon>
        <taxon>Marasmiineae</taxon>
        <taxon>Physalacriaceae</taxon>
        <taxon>Cylindrobasidium</taxon>
    </lineage>
</organism>
<name>A0A0D7BP64_9AGAR</name>
<accession>A0A0D7BP64</accession>
<feature type="compositionally biased region" description="Basic and acidic residues" evidence="1">
    <location>
        <begin position="55"/>
        <end position="72"/>
    </location>
</feature>